<evidence type="ECO:0000313" key="2">
    <source>
        <dbReference type="Proteomes" id="UP001595075"/>
    </source>
</evidence>
<evidence type="ECO:0000313" key="1">
    <source>
        <dbReference type="EMBL" id="KAL2066569.1"/>
    </source>
</evidence>
<gene>
    <name evidence="1" type="ORF">VTL71DRAFT_2640</name>
</gene>
<organism evidence="1 2">
    <name type="scientific">Oculimacula yallundae</name>
    <dbReference type="NCBI Taxonomy" id="86028"/>
    <lineage>
        <taxon>Eukaryota</taxon>
        <taxon>Fungi</taxon>
        <taxon>Dikarya</taxon>
        <taxon>Ascomycota</taxon>
        <taxon>Pezizomycotina</taxon>
        <taxon>Leotiomycetes</taxon>
        <taxon>Helotiales</taxon>
        <taxon>Ploettnerulaceae</taxon>
        <taxon>Oculimacula</taxon>
    </lineage>
</organism>
<protein>
    <submittedName>
        <fullName evidence="1">Uncharacterized protein</fullName>
    </submittedName>
</protein>
<name>A0ABR4C9L7_9HELO</name>
<accession>A0ABR4C9L7</accession>
<reference evidence="1 2" key="1">
    <citation type="journal article" date="2024" name="Commun. Biol.">
        <title>Comparative genomic analysis of thermophilic fungi reveals convergent evolutionary adaptations and gene losses.</title>
        <authorList>
            <person name="Steindorff A.S."/>
            <person name="Aguilar-Pontes M.V."/>
            <person name="Robinson A.J."/>
            <person name="Andreopoulos B."/>
            <person name="LaButti K."/>
            <person name="Kuo A."/>
            <person name="Mondo S."/>
            <person name="Riley R."/>
            <person name="Otillar R."/>
            <person name="Haridas S."/>
            <person name="Lipzen A."/>
            <person name="Grimwood J."/>
            <person name="Schmutz J."/>
            <person name="Clum A."/>
            <person name="Reid I.D."/>
            <person name="Moisan M.C."/>
            <person name="Butler G."/>
            <person name="Nguyen T.T.M."/>
            <person name="Dewar K."/>
            <person name="Conant G."/>
            <person name="Drula E."/>
            <person name="Henrissat B."/>
            <person name="Hansel C."/>
            <person name="Singer S."/>
            <person name="Hutchinson M.I."/>
            <person name="de Vries R.P."/>
            <person name="Natvig D.O."/>
            <person name="Powell A.J."/>
            <person name="Tsang A."/>
            <person name="Grigoriev I.V."/>
        </authorList>
    </citation>
    <scope>NUCLEOTIDE SEQUENCE [LARGE SCALE GENOMIC DNA]</scope>
    <source>
        <strain evidence="1 2">CBS 494.80</strain>
    </source>
</reference>
<comment type="caution">
    <text evidence="1">The sequence shown here is derived from an EMBL/GenBank/DDBJ whole genome shotgun (WGS) entry which is preliminary data.</text>
</comment>
<keyword evidence="2" id="KW-1185">Reference proteome</keyword>
<sequence length="69" mass="8031">MHTYLWIFGKEKSTCDAEEPMRFIFQLRICERINWKPSSGLLTLFQSCVLSQSARVSDLESVAYLELTI</sequence>
<proteinExistence type="predicted"/>
<dbReference type="EMBL" id="JAZHXI010000011">
    <property type="protein sequence ID" value="KAL2066569.1"/>
    <property type="molecule type" value="Genomic_DNA"/>
</dbReference>
<dbReference type="Proteomes" id="UP001595075">
    <property type="component" value="Unassembled WGS sequence"/>
</dbReference>